<evidence type="ECO:0000256" key="4">
    <source>
        <dbReference type="ARBA" id="ARBA00022692"/>
    </source>
</evidence>
<dbReference type="GO" id="GO:0016020">
    <property type="term" value="C:membrane"/>
    <property type="evidence" value="ECO:0007669"/>
    <property type="project" value="UniProtKB-SubCell"/>
</dbReference>
<keyword evidence="3" id="KW-0592">Phosphate transport</keyword>
<dbReference type="AlphaFoldDB" id="A0A8B8PGA9"/>
<feature type="transmembrane region" description="Helical" evidence="10">
    <location>
        <begin position="441"/>
        <end position="462"/>
    </location>
</feature>
<organism evidence="12 13">
    <name type="scientific">Rhodamnia argentea</name>
    <dbReference type="NCBI Taxonomy" id="178133"/>
    <lineage>
        <taxon>Eukaryota</taxon>
        <taxon>Viridiplantae</taxon>
        <taxon>Streptophyta</taxon>
        <taxon>Embryophyta</taxon>
        <taxon>Tracheophyta</taxon>
        <taxon>Spermatophyta</taxon>
        <taxon>Magnoliopsida</taxon>
        <taxon>eudicotyledons</taxon>
        <taxon>Gunneridae</taxon>
        <taxon>Pentapetalae</taxon>
        <taxon>rosids</taxon>
        <taxon>malvids</taxon>
        <taxon>Myrtales</taxon>
        <taxon>Myrtaceae</taxon>
        <taxon>Myrtoideae</taxon>
        <taxon>Myrteae</taxon>
        <taxon>Australasian group</taxon>
        <taxon>Rhodamnia</taxon>
    </lineage>
</organism>
<dbReference type="GeneID" id="115743260"/>
<accession>A0A8B8PGA9</accession>
<evidence type="ECO:0000259" key="11">
    <source>
        <dbReference type="PROSITE" id="PS50850"/>
    </source>
</evidence>
<dbReference type="InterPro" id="IPR005828">
    <property type="entry name" value="MFS_sugar_transport-like"/>
</dbReference>
<dbReference type="InterPro" id="IPR036259">
    <property type="entry name" value="MFS_trans_sf"/>
</dbReference>
<feature type="transmembrane region" description="Helical" evidence="10">
    <location>
        <begin position="163"/>
        <end position="190"/>
    </location>
</feature>
<dbReference type="InterPro" id="IPR004738">
    <property type="entry name" value="Phos_permease"/>
</dbReference>
<feature type="transmembrane region" description="Helical" evidence="10">
    <location>
        <begin position="348"/>
        <end position="365"/>
    </location>
</feature>
<dbReference type="CDD" id="cd17364">
    <property type="entry name" value="MFS_PhT"/>
    <property type="match status" value="1"/>
</dbReference>
<gene>
    <name evidence="13" type="primary">LOC115743260</name>
</gene>
<evidence type="ECO:0000256" key="10">
    <source>
        <dbReference type="SAM" id="Phobius"/>
    </source>
</evidence>
<comment type="similarity">
    <text evidence="8">Belongs to the major facilitator superfamily. Phosphate:H(+) symporter (TC 2.A.1.9) family.</text>
</comment>
<reference evidence="13" key="2">
    <citation type="submission" date="2025-08" db="UniProtKB">
        <authorList>
            <consortium name="RefSeq"/>
        </authorList>
    </citation>
    <scope>IDENTIFICATION</scope>
    <source>
        <tissue evidence="13">Leaf</tissue>
    </source>
</reference>
<dbReference type="GO" id="GO:0006817">
    <property type="term" value="P:phosphate ion transport"/>
    <property type="evidence" value="ECO:0007669"/>
    <property type="project" value="UniProtKB-KW"/>
</dbReference>
<dbReference type="GO" id="GO:0015293">
    <property type="term" value="F:symporter activity"/>
    <property type="evidence" value="ECO:0007669"/>
    <property type="project" value="UniProtKB-KW"/>
</dbReference>
<keyword evidence="2" id="KW-0813">Transport</keyword>
<evidence type="ECO:0000256" key="9">
    <source>
        <dbReference type="SAM" id="MobiDB-lite"/>
    </source>
</evidence>
<feature type="region of interest" description="Disordered" evidence="9">
    <location>
        <begin position="498"/>
        <end position="517"/>
    </location>
</feature>
<protein>
    <submittedName>
        <fullName evidence="13">Low affinity inorganic phosphate transporter 1-like</fullName>
    </submittedName>
</protein>
<dbReference type="Gene3D" id="1.20.1250.20">
    <property type="entry name" value="MFS general substrate transporter like domains"/>
    <property type="match status" value="1"/>
</dbReference>
<dbReference type="PANTHER" id="PTHR24064">
    <property type="entry name" value="SOLUTE CARRIER FAMILY 22 MEMBER"/>
    <property type="match status" value="1"/>
</dbReference>
<proteinExistence type="inferred from homology"/>
<evidence type="ECO:0000256" key="5">
    <source>
        <dbReference type="ARBA" id="ARBA00022847"/>
    </source>
</evidence>
<keyword evidence="5" id="KW-0769">Symport</keyword>
<feature type="transmembrane region" description="Helical" evidence="10">
    <location>
        <begin position="20"/>
        <end position="49"/>
    </location>
</feature>
<feature type="domain" description="Major facilitator superfamily (MFS) profile" evidence="11">
    <location>
        <begin position="24"/>
        <end position="493"/>
    </location>
</feature>
<dbReference type="SUPFAM" id="SSF103473">
    <property type="entry name" value="MFS general substrate transporter"/>
    <property type="match status" value="1"/>
</dbReference>
<keyword evidence="6 10" id="KW-1133">Transmembrane helix</keyword>
<dbReference type="InterPro" id="IPR020846">
    <property type="entry name" value="MFS_dom"/>
</dbReference>
<evidence type="ECO:0000256" key="1">
    <source>
        <dbReference type="ARBA" id="ARBA00004141"/>
    </source>
</evidence>
<feature type="transmembrane region" description="Helical" evidence="10">
    <location>
        <begin position="69"/>
        <end position="88"/>
    </location>
</feature>
<dbReference type="Proteomes" id="UP000827889">
    <property type="component" value="Chromosome 1"/>
</dbReference>
<feature type="transmembrane region" description="Helical" evidence="10">
    <location>
        <begin position="100"/>
        <end position="119"/>
    </location>
</feature>
<keyword evidence="12" id="KW-1185">Reference proteome</keyword>
<evidence type="ECO:0000313" key="13">
    <source>
        <dbReference type="RefSeq" id="XP_030533841.1"/>
    </source>
</evidence>
<dbReference type="OrthoDB" id="433512at2759"/>
<comment type="subcellular location">
    <subcellularLocation>
        <location evidence="1">Membrane</location>
        <topology evidence="1">Multi-pass membrane protein</topology>
    </subcellularLocation>
</comment>
<sequence>MAKGQLQVLSSLDAAKTQWYHFTAIVIAGMGFFTDAYDLFCISLVTSLLGRLYYTVPGSATPGTLPSNVSSAVNGVALSGTLAGQIFFGWLGDKMGRKRVYGVTLMLMVFSSIASGLSFGKEAKGVMATLCFFRFWLGFGIGGDYPLSATIMSEYANKRTRGAFIAAVFAMQGFGILAGGAVTIIVSSAFKAKYPAPAYEVNPGLSTVPAADHVWRIILMFGAVPAALTYYWRMKMPETARYTALVAKNSQQAAADMSKVLQVDLEADPEDAEPRVRGNDFDLFSKQFVRRHGLHLLGTTSTWFLLDLTFYSQNLFQKDIYTAIGWLPAAKTMNALEEVYRIGRAQTLIALCSTVPGYWFTVALIDKIGRFTIQLMGFFFMTVFMFALAIPYHHWTLHENRIGFVIMYSLTFFFANFGPNATTFVVPAEIFPARLRSTCHGISAAAGKAGSLVGTFGFVYAVDGIGVRKTLIILGVTNFFGIVFTFLVPEAKGLSLEEISGEQEEEEDAAELGTAPV</sequence>
<dbReference type="RefSeq" id="XP_030533841.1">
    <property type="nucleotide sequence ID" value="XM_030677981.2"/>
</dbReference>
<feature type="transmembrane region" description="Helical" evidence="10">
    <location>
        <begin position="402"/>
        <end position="421"/>
    </location>
</feature>
<evidence type="ECO:0000256" key="8">
    <source>
        <dbReference type="ARBA" id="ARBA00044504"/>
    </source>
</evidence>
<evidence type="ECO:0000256" key="7">
    <source>
        <dbReference type="ARBA" id="ARBA00023136"/>
    </source>
</evidence>
<dbReference type="NCBIfam" id="TIGR00887">
    <property type="entry name" value="2A0109"/>
    <property type="match status" value="1"/>
</dbReference>
<dbReference type="GO" id="GO:0005315">
    <property type="term" value="F:phosphate transmembrane transporter activity"/>
    <property type="evidence" value="ECO:0007669"/>
    <property type="project" value="InterPro"/>
</dbReference>
<dbReference type="KEGG" id="rarg:115743260"/>
<keyword evidence="4 10" id="KW-0812">Transmembrane</keyword>
<feature type="transmembrane region" description="Helical" evidence="10">
    <location>
        <begin position="213"/>
        <end position="232"/>
    </location>
</feature>
<name>A0A8B8PGA9_9MYRT</name>
<feature type="compositionally biased region" description="Acidic residues" evidence="9">
    <location>
        <begin position="499"/>
        <end position="510"/>
    </location>
</feature>
<dbReference type="Pfam" id="PF00083">
    <property type="entry name" value="Sugar_tr"/>
    <property type="match status" value="1"/>
</dbReference>
<dbReference type="PROSITE" id="PS50850">
    <property type="entry name" value="MFS"/>
    <property type="match status" value="1"/>
</dbReference>
<reference evidence="12" key="1">
    <citation type="submission" date="2025-05" db="UniProtKB">
        <authorList>
            <consortium name="RefSeq"/>
        </authorList>
    </citation>
    <scope>NUCLEOTIDE SEQUENCE [LARGE SCALE GENOMIC DNA]</scope>
</reference>
<keyword evidence="7 10" id="KW-0472">Membrane</keyword>
<feature type="transmembrane region" description="Helical" evidence="10">
    <location>
        <begin position="471"/>
        <end position="488"/>
    </location>
</feature>
<evidence type="ECO:0000256" key="2">
    <source>
        <dbReference type="ARBA" id="ARBA00022448"/>
    </source>
</evidence>
<evidence type="ECO:0000256" key="3">
    <source>
        <dbReference type="ARBA" id="ARBA00022592"/>
    </source>
</evidence>
<evidence type="ECO:0000256" key="6">
    <source>
        <dbReference type="ARBA" id="ARBA00022989"/>
    </source>
</evidence>
<dbReference type="FunFam" id="1.20.1250.20:FF:000175">
    <property type="entry name" value="Inorganic phosphate transporter 1-6"/>
    <property type="match status" value="1"/>
</dbReference>
<evidence type="ECO:0000313" key="12">
    <source>
        <dbReference type="Proteomes" id="UP000827889"/>
    </source>
</evidence>
<feature type="transmembrane region" description="Helical" evidence="10">
    <location>
        <begin position="371"/>
        <end position="390"/>
    </location>
</feature>